<reference evidence="2 3" key="1">
    <citation type="submission" date="2022-03" db="EMBL/GenBank/DDBJ databases">
        <title>Draft genome sequence of Furfurilactobacillus curtus JCM 31185.</title>
        <authorList>
            <person name="Suzuki S."/>
            <person name="Endo A."/>
            <person name="Kajikawa A."/>
        </authorList>
    </citation>
    <scope>NUCLEOTIDE SEQUENCE [LARGE SCALE GENOMIC DNA]</scope>
    <source>
        <strain evidence="2 3">JCM 31185</strain>
    </source>
</reference>
<dbReference type="Proteomes" id="UP001628078">
    <property type="component" value="Unassembled WGS sequence"/>
</dbReference>
<name>A0ABQ5JMQ2_9LACO</name>
<keyword evidence="1" id="KW-1133">Transmembrane helix</keyword>
<evidence type="ECO:0000313" key="3">
    <source>
        <dbReference type="Proteomes" id="UP001628078"/>
    </source>
</evidence>
<accession>A0ABQ5JMQ2</accession>
<dbReference type="EMBL" id="BQXO01000002">
    <property type="protein sequence ID" value="GKT05799.1"/>
    <property type="molecule type" value="Genomic_DNA"/>
</dbReference>
<evidence type="ECO:0000256" key="1">
    <source>
        <dbReference type="SAM" id="Phobius"/>
    </source>
</evidence>
<keyword evidence="1" id="KW-0812">Transmembrane</keyword>
<organism evidence="2 3">
    <name type="scientific">Furfurilactobacillus curtus</name>
    <dbReference type="NCBI Taxonomy" id="1746200"/>
    <lineage>
        <taxon>Bacteria</taxon>
        <taxon>Bacillati</taxon>
        <taxon>Bacillota</taxon>
        <taxon>Bacilli</taxon>
        <taxon>Lactobacillales</taxon>
        <taxon>Lactobacillaceae</taxon>
        <taxon>Furfurilactobacillus</taxon>
    </lineage>
</organism>
<feature type="transmembrane region" description="Helical" evidence="1">
    <location>
        <begin position="60"/>
        <end position="77"/>
    </location>
</feature>
<gene>
    <name evidence="2" type="ORF">JCM31185_10870</name>
</gene>
<protein>
    <submittedName>
        <fullName evidence="2">Uncharacterized protein</fullName>
    </submittedName>
</protein>
<comment type="caution">
    <text evidence="2">The sequence shown here is derived from an EMBL/GenBank/DDBJ whole genome shotgun (WGS) entry which is preliminary data.</text>
</comment>
<sequence length="109" mass="12552">MVGLAREDIFARLGNLLAQMRWMNRFQLIFDFLMFYGAWQVFFGAQPAMMFGVAMSRTNAGVVTMLFALISWSFSGIRGNYRRQGRALISHLKGMRLSDEETAVVRQFK</sequence>
<keyword evidence="1" id="KW-0472">Membrane</keyword>
<proteinExistence type="predicted"/>
<feature type="transmembrane region" description="Helical" evidence="1">
    <location>
        <begin position="28"/>
        <end position="48"/>
    </location>
</feature>
<evidence type="ECO:0000313" key="2">
    <source>
        <dbReference type="EMBL" id="GKT05799.1"/>
    </source>
</evidence>
<keyword evidence="3" id="KW-1185">Reference proteome</keyword>